<evidence type="ECO:0000313" key="2">
    <source>
        <dbReference type="EMBL" id="KXT71490.1"/>
    </source>
</evidence>
<dbReference type="AlphaFoldDB" id="A0A139N665"/>
<name>A0A139N665_STRGN</name>
<organism evidence="2 3">
    <name type="scientific">Streptococcus gordonii</name>
    <dbReference type="NCBI Taxonomy" id="1302"/>
    <lineage>
        <taxon>Bacteria</taxon>
        <taxon>Bacillati</taxon>
        <taxon>Bacillota</taxon>
        <taxon>Bacilli</taxon>
        <taxon>Lactobacillales</taxon>
        <taxon>Streptococcaceae</taxon>
        <taxon>Streptococcus</taxon>
    </lineage>
</organism>
<reference evidence="2 3" key="1">
    <citation type="submission" date="2016-01" db="EMBL/GenBank/DDBJ databases">
        <title>Highly variable Streptococcus oralis are common among viridans streptococci isolated from primates.</title>
        <authorList>
            <person name="Denapaite D."/>
            <person name="Rieger M."/>
            <person name="Koendgen S."/>
            <person name="Brueckner R."/>
            <person name="Ochigava I."/>
            <person name="Kappeler P."/>
            <person name="Maetz-Rensing K."/>
            <person name="Leendertz F."/>
            <person name="Hakenbeck R."/>
        </authorList>
    </citation>
    <scope>NUCLEOTIDE SEQUENCE [LARGE SCALE GENOMIC DNA]</scope>
    <source>
        <strain evidence="2 3">DD07</strain>
    </source>
</reference>
<dbReference type="EMBL" id="LQRC01000183">
    <property type="protein sequence ID" value="KXT71490.1"/>
    <property type="molecule type" value="Genomic_DNA"/>
</dbReference>
<keyword evidence="1" id="KW-0472">Membrane</keyword>
<accession>A0A139N665</accession>
<keyword evidence="1" id="KW-1133">Transmembrane helix</keyword>
<sequence length="42" mass="4878">MVSWLYLIGSSFLEKRLKGSSLIHFYFYLGSLFKMPYGIGVK</sequence>
<evidence type="ECO:0000313" key="3">
    <source>
        <dbReference type="Proteomes" id="UP000070096"/>
    </source>
</evidence>
<dbReference type="PATRIC" id="fig|1302.21.peg.1376"/>
<gene>
    <name evidence="2" type="ORF">SGODD07_01229</name>
</gene>
<dbReference type="Proteomes" id="UP000070096">
    <property type="component" value="Unassembled WGS sequence"/>
</dbReference>
<comment type="caution">
    <text evidence="2">The sequence shown here is derived from an EMBL/GenBank/DDBJ whole genome shotgun (WGS) entry which is preliminary data.</text>
</comment>
<proteinExistence type="predicted"/>
<feature type="transmembrane region" description="Helical" evidence="1">
    <location>
        <begin position="21"/>
        <end position="39"/>
    </location>
</feature>
<evidence type="ECO:0000256" key="1">
    <source>
        <dbReference type="SAM" id="Phobius"/>
    </source>
</evidence>
<keyword evidence="1" id="KW-0812">Transmembrane</keyword>
<protein>
    <submittedName>
        <fullName evidence="2">Uncharacterized protein</fullName>
    </submittedName>
</protein>